<evidence type="ECO:0000313" key="2">
    <source>
        <dbReference type="Proteomes" id="UP000199337"/>
    </source>
</evidence>
<keyword evidence="2" id="KW-1185">Reference proteome</keyword>
<gene>
    <name evidence="1" type="ORF">SAMN05660649_00791</name>
</gene>
<evidence type="ECO:0000313" key="1">
    <source>
        <dbReference type="EMBL" id="SFG12844.1"/>
    </source>
</evidence>
<dbReference type="Proteomes" id="UP000199337">
    <property type="component" value="Unassembled WGS sequence"/>
</dbReference>
<dbReference type="OrthoDB" id="9795264at2"/>
<name>A0A1I2P9S9_9FIRM</name>
<protein>
    <recommendedName>
        <fullName evidence="3">DUF2922 domain-containing protein</fullName>
    </recommendedName>
</protein>
<dbReference type="Pfam" id="PF11148">
    <property type="entry name" value="DUF2922"/>
    <property type="match status" value="1"/>
</dbReference>
<reference evidence="2" key="1">
    <citation type="submission" date="2016-10" db="EMBL/GenBank/DDBJ databases">
        <authorList>
            <person name="Varghese N."/>
            <person name="Submissions S."/>
        </authorList>
    </citation>
    <scope>NUCLEOTIDE SEQUENCE [LARGE SCALE GENOMIC DNA]</scope>
    <source>
        <strain evidence="2">DSM 17038</strain>
    </source>
</reference>
<dbReference type="RefSeq" id="WP_092468905.1">
    <property type="nucleotide sequence ID" value="NZ_FOOX01000002.1"/>
</dbReference>
<evidence type="ECO:0008006" key="3">
    <source>
        <dbReference type="Google" id="ProtNLM"/>
    </source>
</evidence>
<dbReference type="InterPro" id="IPR021321">
    <property type="entry name" value="DUF2922"/>
</dbReference>
<sequence>MATTQSLQMRFVTQAGNRVTISLDSPKDNLTEAEVTAAMEQIIAKNIFVTSGGDLVAKDNAQIVDRTVSVIYTSQP</sequence>
<organism evidence="1 2">
    <name type="scientific">Desulfotruncus arcticus DSM 17038</name>
    <dbReference type="NCBI Taxonomy" id="1121424"/>
    <lineage>
        <taxon>Bacteria</taxon>
        <taxon>Bacillati</taxon>
        <taxon>Bacillota</taxon>
        <taxon>Clostridia</taxon>
        <taxon>Eubacteriales</taxon>
        <taxon>Desulfallaceae</taxon>
        <taxon>Desulfotruncus</taxon>
    </lineage>
</organism>
<proteinExistence type="predicted"/>
<dbReference type="EMBL" id="FOOX01000002">
    <property type="protein sequence ID" value="SFG12844.1"/>
    <property type="molecule type" value="Genomic_DNA"/>
</dbReference>
<dbReference type="STRING" id="341036.SAMN05660649_00791"/>
<accession>A0A1I2P9S9</accession>
<dbReference type="AlphaFoldDB" id="A0A1I2P9S9"/>